<dbReference type="EMBL" id="RAPO01000002">
    <property type="protein sequence ID" value="RKD94742.1"/>
    <property type="molecule type" value="Genomic_DNA"/>
</dbReference>
<organism evidence="1 2">
    <name type="scientific">Halopiger aswanensis</name>
    <dbReference type="NCBI Taxonomy" id="148449"/>
    <lineage>
        <taxon>Archaea</taxon>
        <taxon>Methanobacteriati</taxon>
        <taxon>Methanobacteriota</taxon>
        <taxon>Stenosarchaea group</taxon>
        <taxon>Halobacteria</taxon>
        <taxon>Halobacteriales</taxon>
        <taxon>Natrialbaceae</taxon>
        <taxon>Halopiger</taxon>
    </lineage>
</organism>
<dbReference type="Proteomes" id="UP000283805">
    <property type="component" value="Unassembled WGS sequence"/>
</dbReference>
<reference evidence="1 2" key="1">
    <citation type="submission" date="2018-09" db="EMBL/GenBank/DDBJ databases">
        <title>Genomic Encyclopedia of Archaeal and Bacterial Type Strains, Phase II (KMG-II): from individual species to whole genera.</title>
        <authorList>
            <person name="Goeker M."/>
        </authorList>
    </citation>
    <scope>NUCLEOTIDE SEQUENCE [LARGE SCALE GENOMIC DNA]</scope>
    <source>
        <strain evidence="1 2">DSM 13151</strain>
    </source>
</reference>
<dbReference type="Pfam" id="PF25941">
    <property type="entry name" value="PDDEXK_16"/>
    <property type="match status" value="1"/>
</dbReference>
<dbReference type="OrthoDB" id="190864at2157"/>
<proteinExistence type="predicted"/>
<dbReference type="AlphaFoldDB" id="A0A419WHA3"/>
<evidence type="ECO:0000313" key="1">
    <source>
        <dbReference type="EMBL" id="RKD94742.1"/>
    </source>
</evidence>
<evidence type="ECO:0000313" key="2">
    <source>
        <dbReference type="Proteomes" id="UP000283805"/>
    </source>
</evidence>
<keyword evidence="2" id="KW-1185">Reference proteome</keyword>
<protein>
    <submittedName>
        <fullName evidence="1">Uncharacterized protein</fullName>
    </submittedName>
</protein>
<comment type="caution">
    <text evidence="1">The sequence shown here is derived from an EMBL/GenBank/DDBJ whole genome shotgun (WGS) entry which is preliminary data.</text>
</comment>
<accession>A0A419WHA3</accession>
<gene>
    <name evidence="1" type="ORF">ATJ93_1584</name>
</gene>
<dbReference type="InterPro" id="IPR058715">
    <property type="entry name" value="PDDEXK_nuclease-rel"/>
</dbReference>
<dbReference type="RefSeq" id="WP_120244066.1">
    <property type="nucleotide sequence ID" value="NZ_RAPO01000002.1"/>
</dbReference>
<name>A0A419WHA3_9EURY</name>
<sequence>MTVAENRERGHYVETAACDRWPLERVDDDRAEWHDLEFVQDLVGDRAGVIATAGEVAEAKSCYETYDGRAGRWWIRRENHERLVGVDGWYILVVLERESDEILRIALTRAATVDRIIDGNWWECGNGGRSAEQYRQIAWTAVFDGVGGEWS</sequence>